<reference evidence="1 2" key="1">
    <citation type="submission" date="2015-08" db="EMBL/GenBank/DDBJ databases">
        <authorList>
            <person name="Babu N.S."/>
            <person name="Beckwith C.J."/>
            <person name="Beseler K.G."/>
            <person name="Brison A."/>
            <person name="Carone J.V."/>
            <person name="Caskin T.P."/>
            <person name="Diamond M."/>
            <person name="Durham M.E."/>
            <person name="Foxe J.M."/>
            <person name="Go M."/>
            <person name="Henderson B.A."/>
            <person name="Jones I.B."/>
            <person name="McGettigan J.A."/>
            <person name="Micheletti S.J."/>
            <person name="Nasrallah M.E."/>
            <person name="Ortiz D."/>
            <person name="Piller C.R."/>
            <person name="Privatt S.R."/>
            <person name="Schneider S.L."/>
            <person name="Sharp S."/>
            <person name="Smith T.C."/>
            <person name="Stanton J.D."/>
            <person name="Ullery H.E."/>
            <person name="Wilson R.J."/>
            <person name="Serrano M.G."/>
            <person name="Buck G."/>
            <person name="Lee V."/>
            <person name="Wang Y."/>
            <person name="Carvalho R."/>
            <person name="Voegtly L."/>
            <person name="Shi R."/>
            <person name="Duckworth R."/>
            <person name="Johnson A."/>
            <person name="Loviza R."/>
            <person name="Walstead R."/>
            <person name="Shah Z."/>
            <person name="Kiflezghi M."/>
            <person name="Wade K."/>
            <person name="Ball S.L."/>
            <person name="Bradley K.W."/>
            <person name="Asai D.J."/>
            <person name="Bowman C.A."/>
            <person name="Russell D.A."/>
            <person name="Pope W.H."/>
            <person name="Jacobs-Sera D."/>
            <person name="Hendrix R.W."/>
            <person name="Hatfull G.F."/>
        </authorList>
    </citation>
    <scope>NUCLEOTIDE SEQUENCE [LARGE SCALE GENOMIC DNA]</scope>
    <source>
        <strain evidence="1 2">DSM 27710</strain>
    </source>
</reference>
<dbReference type="EMBL" id="CP012332">
    <property type="protein sequence ID" value="AKU91939.1"/>
    <property type="molecule type" value="Genomic_DNA"/>
</dbReference>
<dbReference type="KEGG" id="vin:AKJ08_2326"/>
<sequence>MSEKIDLQNLDRRLAERLIRAGKLSQSEWDKHLQTLPDSADQGAAIEAELETGIIERD</sequence>
<name>A0A0K1PFP6_9BACT</name>
<evidence type="ECO:0000313" key="1">
    <source>
        <dbReference type="EMBL" id="AKU91939.1"/>
    </source>
</evidence>
<organism evidence="1 2">
    <name type="scientific">Vulgatibacter incomptus</name>
    <dbReference type="NCBI Taxonomy" id="1391653"/>
    <lineage>
        <taxon>Bacteria</taxon>
        <taxon>Pseudomonadati</taxon>
        <taxon>Myxococcota</taxon>
        <taxon>Myxococcia</taxon>
        <taxon>Myxococcales</taxon>
        <taxon>Cystobacterineae</taxon>
        <taxon>Vulgatibacteraceae</taxon>
        <taxon>Vulgatibacter</taxon>
    </lineage>
</organism>
<proteinExistence type="predicted"/>
<protein>
    <submittedName>
        <fullName evidence="1">Uncharacterized protein</fullName>
    </submittedName>
</protein>
<keyword evidence="2" id="KW-1185">Reference proteome</keyword>
<accession>A0A0K1PFP6</accession>
<evidence type="ECO:0000313" key="2">
    <source>
        <dbReference type="Proteomes" id="UP000055590"/>
    </source>
</evidence>
<gene>
    <name evidence="1" type="ORF">AKJ08_2326</name>
</gene>
<dbReference type="STRING" id="1391653.AKJ08_2326"/>
<dbReference type="RefSeq" id="WP_157370621.1">
    <property type="nucleotide sequence ID" value="NZ_CP012332.1"/>
</dbReference>
<dbReference type="OrthoDB" id="5524815at2"/>
<dbReference type="AlphaFoldDB" id="A0A0K1PFP6"/>
<dbReference type="Proteomes" id="UP000055590">
    <property type="component" value="Chromosome"/>
</dbReference>